<organism evidence="3 4">
    <name type="scientific">Facklamia miroungae</name>
    <dbReference type="NCBI Taxonomy" id="120956"/>
    <lineage>
        <taxon>Bacteria</taxon>
        <taxon>Bacillati</taxon>
        <taxon>Bacillota</taxon>
        <taxon>Bacilli</taxon>
        <taxon>Lactobacillales</taxon>
        <taxon>Aerococcaceae</taxon>
        <taxon>Facklamia</taxon>
    </lineage>
</organism>
<dbReference type="InterPro" id="IPR000683">
    <property type="entry name" value="Gfo/Idh/MocA-like_OxRdtase_N"/>
</dbReference>
<sequence>MLNYATIGSSWITEQMINAAQLTQRYHLKAVYSRYIDTAKQFAQKFEADYYTNELNNILFDPDIDLIYIASPNSLHFQQAIQAVKAKKHVIVEKPMVSSSAQWHELYSQADEVGVYVFEAAMHYHSRNYSRLRPLIQHKMNDLELPFFGANFNMGQYSSRYETYLESKEKGWQVPNVFNADFHGGSLMDLGVYPLYIALDLFGLPESVHYHAIDDGRQIDLYGNVLLKYPQTQVSIFVSKAVHSVMPSEIYVGDETFLIDDISRLTKVSLINKEGKKAQIIDYLPANPMFDELLTFADMVVQEKTIHQEIRYENWRQLSLQVVQVLELLRQSAKLY</sequence>
<dbReference type="RefSeq" id="WP_090290032.1">
    <property type="nucleotide sequence ID" value="NZ_FNCK01000006.1"/>
</dbReference>
<dbReference type="Gene3D" id="3.30.360.10">
    <property type="entry name" value="Dihydrodipicolinate Reductase, domain 2"/>
    <property type="match status" value="1"/>
</dbReference>
<keyword evidence="4" id="KW-1185">Reference proteome</keyword>
<dbReference type="InterPro" id="IPR036291">
    <property type="entry name" value="NAD(P)-bd_dom_sf"/>
</dbReference>
<dbReference type="Gene3D" id="3.40.50.720">
    <property type="entry name" value="NAD(P)-binding Rossmann-like Domain"/>
    <property type="match status" value="1"/>
</dbReference>
<feature type="domain" description="GFO/IDH/MocA-like oxidoreductase" evidence="2">
    <location>
        <begin position="174"/>
        <end position="244"/>
    </location>
</feature>
<dbReference type="STRING" id="120956.SAMN05421791_10620"/>
<dbReference type="AlphaFoldDB" id="A0A1G7TH69"/>
<dbReference type="Pfam" id="PF01408">
    <property type="entry name" value="GFO_IDH_MocA"/>
    <property type="match status" value="1"/>
</dbReference>
<proteinExistence type="predicted"/>
<gene>
    <name evidence="3" type="ORF">SAMN05421791_10620</name>
</gene>
<evidence type="ECO:0000313" key="4">
    <source>
        <dbReference type="Proteomes" id="UP000199708"/>
    </source>
</evidence>
<dbReference type="SUPFAM" id="SSF55347">
    <property type="entry name" value="Glyceraldehyde-3-phosphate dehydrogenase-like, C-terminal domain"/>
    <property type="match status" value="1"/>
</dbReference>
<dbReference type="PANTHER" id="PTHR43054">
    <property type="match status" value="1"/>
</dbReference>
<evidence type="ECO:0000313" key="3">
    <source>
        <dbReference type="EMBL" id="SDG34707.1"/>
    </source>
</evidence>
<name>A0A1G7TH69_9LACT</name>
<dbReference type="InterPro" id="IPR055170">
    <property type="entry name" value="GFO_IDH_MocA-like_dom"/>
</dbReference>
<reference evidence="3 4" key="1">
    <citation type="submission" date="2016-10" db="EMBL/GenBank/DDBJ databases">
        <authorList>
            <person name="de Groot N.N."/>
        </authorList>
    </citation>
    <scope>NUCLEOTIDE SEQUENCE [LARGE SCALE GENOMIC DNA]</scope>
    <source>
        <strain evidence="3 4">ATCC BAA-466</strain>
    </source>
</reference>
<accession>A0A1G7TH69</accession>
<dbReference type="PANTHER" id="PTHR43054:SF1">
    <property type="entry name" value="SCYLLO-INOSITOL 2-DEHYDROGENASE (NADP(+)) IOLU"/>
    <property type="match status" value="1"/>
</dbReference>
<dbReference type="EMBL" id="FNCK01000006">
    <property type="protein sequence ID" value="SDG34707.1"/>
    <property type="molecule type" value="Genomic_DNA"/>
</dbReference>
<evidence type="ECO:0000259" key="1">
    <source>
        <dbReference type="Pfam" id="PF01408"/>
    </source>
</evidence>
<dbReference type="SUPFAM" id="SSF51735">
    <property type="entry name" value="NAD(P)-binding Rossmann-fold domains"/>
    <property type="match status" value="1"/>
</dbReference>
<dbReference type="GO" id="GO:0000166">
    <property type="term" value="F:nucleotide binding"/>
    <property type="evidence" value="ECO:0007669"/>
    <property type="project" value="InterPro"/>
</dbReference>
<dbReference type="Pfam" id="PF22725">
    <property type="entry name" value="GFO_IDH_MocA_C3"/>
    <property type="match status" value="1"/>
</dbReference>
<evidence type="ECO:0000259" key="2">
    <source>
        <dbReference type="Pfam" id="PF22725"/>
    </source>
</evidence>
<feature type="domain" description="Gfo/Idh/MocA-like oxidoreductase N-terminal" evidence="1">
    <location>
        <begin position="2"/>
        <end position="118"/>
    </location>
</feature>
<dbReference type="Proteomes" id="UP000199708">
    <property type="component" value="Unassembled WGS sequence"/>
</dbReference>
<dbReference type="OrthoDB" id="9815825at2"/>
<protein>
    <submittedName>
        <fullName evidence="3">Predicted dehydrogenase</fullName>
    </submittedName>
</protein>